<dbReference type="OrthoDB" id="8004454at2"/>
<evidence type="ECO:0000256" key="1">
    <source>
        <dbReference type="SAM" id="MobiDB-lite"/>
    </source>
</evidence>
<feature type="chain" id="PRO_5011722304" description="Serine/threonine protein kinase" evidence="2">
    <location>
        <begin position="22"/>
        <end position="110"/>
    </location>
</feature>
<feature type="region of interest" description="Disordered" evidence="1">
    <location>
        <begin position="23"/>
        <end position="110"/>
    </location>
</feature>
<evidence type="ECO:0008006" key="5">
    <source>
        <dbReference type="Google" id="ProtNLM"/>
    </source>
</evidence>
<evidence type="ECO:0000256" key="2">
    <source>
        <dbReference type="SAM" id="SignalP"/>
    </source>
</evidence>
<evidence type="ECO:0000313" key="3">
    <source>
        <dbReference type="EMBL" id="SFM06500.1"/>
    </source>
</evidence>
<accession>A0A1I4MTV7</accession>
<dbReference type="RefSeq" id="WP_092042678.1">
    <property type="nucleotide sequence ID" value="NZ_FOTK01000018.1"/>
</dbReference>
<dbReference type="EMBL" id="FOTK01000018">
    <property type="protein sequence ID" value="SFM06500.1"/>
    <property type="molecule type" value="Genomic_DNA"/>
</dbReference>
<reference evidence="4" key="1">
    <citation type="submission" date="2016-10" db="EMBL/GenBank/DDBJ databases">
        <authorList>
            <person name="Varghese N."/>
            <person name="Submissions S."/>
        </authorList>
    </citation>
    <scope>NUCLEOTIDE SEQUENCE [LARGE SCALE GENOMIC DNA]</scope>
    <source>
        <strain evidence="4">BL36</strain>
    </source>
</reference>
<dbReference type="STRING" id="582667.SAMN05192568_101827"/>
<organism evidence="3 4">
    <name type="scientific">Methylobacterium pseudosasicola</name>
    <dbReference type="NCBI Taxonomy" id="582667"/>
    <lineage>
        <taxon>Bacteria</taxon>
        <taxon>Pseudomonadati</taxon>
        <taxon>Pseudomonadota</taxon>
        <taxon>Alphaproteobacteria</taxon>
        <taxon>Hyphomicrobiales</taxon>
        <taxon>Methylobacteriaceae</taxon>
        <taxon>Methylobacterium</taxon>
    </lineage>
</organism>
<dbReference type="AlphaFoldDB" id="A0A1I4MTV7"/>
<feature type="signal peptide" evidence="2">
    <location>
        <begin position="1"/>
        <end position="21"/>
    </location>
</feature>
<proteinExistence type="predicted"/>
<sequence length="110" mass="11463">MSKRILLAAVAAALFAVPAYAQNPDAPLKGRDTDPALPPSTQTPPDRVRPSADAPPKDQSLSDKLQKNDGVIKPSDTGTTGTVVKPDETGAMPVIKPQELPGRNPGTEAK</sequence>
<evidence type="ECO:0000313" key="4">
    <source>
        <dbReference type="Proteomes" id="UP000199048"/>
    </source>
</evidence>
<dbReference type="Proteomes" id="UP000199048">
    <property type="component" value="Unassembled WGS sequence"/>
</dbReference>
<protein>
    <recommendedName>
        <fullName evidence="5">Serine/threonine protein kinase</fullName>
    </recommendedName>
</protein>
<gene>
    <name evidence="3" type="ORF">SAMN05192568_101827</name>
</gene>
<name>A0A1I4MTV7_9HYPH</name>
<keyword evidence="4" id="KW-1185">Reference proteome</keyword>
<keyword evidence="2" id="KW-0732">Signal</keyword>